<reference evidence="2" key="1">
    <citation type="journal article" date="2020" name="Nature">
        <title>Giant virus diversity and host interactions through global metagenomics.</title>
        <authorList>
            <person name="Schulz F."/>
            <person name="Roux S."/>
            <person name="Paez-Espino D."/>
            <person name="Jungbluth S."/>
            <person name="Walsh D.A."/>
            <person name="Denef V.J."/>
            <person name="McMahon K.D."/>
            <person name="Konstantinidis K.T."/>
            <person name="Eloe-Fadrosh E.A."/>
            <person name="Kyrpides N.C."/>
            <person name="Woyke T."/>
        </authorList>
    </citation>
    <scope>NUCLEOTIDE SEQUENCE</scope>
    <source>
        <strain evidence="2">GVMAG-M-3300021343-4</strain>
    </source>
</reference>
<keyword evidence="1" id="KW-0175">Coiled coil</keyword>
<protein>
    <submittedName>
        <fullName evidence="2">Uncharacterized protein</fullName>
    </submittedName>
</protein>
<name>A0A6C0CKQ8_9ZZZZ</name>
<sequence>MRQSVLYKINKNSQRALLNIFKAPSIDDLHIILKSLEVFTKPQLDHIYKQLYYTRFSRSKAVNLNKLAVIENIRFFFNKHPAYIDDLMKYRSYFVKDLRTEFKKVCGGQHKKDMIKNDLILNILECKNADRLEKVEKRLENAGDSNANELVELKKEYIALKSINDNLAMEFEMLKKDYKILQDQQSQGLLKIEQLKRKTAGKDTFCEQRSRYIQSEYVIWEDLKRLLNEYQQNIKQVRALAGSNRVMVCNDSGRVNPKCEKKVEEIYNRIYGDNGVEVRLLNALLEYKRDCYDKDNKKVQAAIDEIVDAIGSFRFAVNNFFFQMFSY</sequence>
<feature type="coiled-coil region" evidence="1">
    <location>
        <begin position="132"/>
        <end position="184"/>
    </location>
</feature>
<dbReference type="EMBL" id="MN739441">
    <property type="protein sequence ID" value="QHT04883.1"/>
    <property type="molecule type" value="Genomic_DNA"/>
</dbReference>
<evidence type="ECO:0000256" key="1">
    <source>
        <dbReference type="SAM" id="Coils"/>
    </source>
</evidence>
<evidence type="ECO:0000313" key="2">
    <source>
        <dbReference type="EMBL" id="QHT04883.1"/>
    </source>
</evidence>
<organism evidence="2">
    <name type="scientific">viral metagenome</name>
    <dbReference type="NCBI Taxonomy" id="1070528"/>
    <lineage>
        <taxon>unclassified sequences</taxon>
        <taxon>metagenomes</taxon>
        <taxon>organismal metagenomes</taxon>
    </lineage>
</organism>
<proteinExistence type="predicted"/>
<dbReference type="AlphaFoldDB" id="A0A6C0CKQ8"/>
<accession>A0A6C0CKQ8</accession>